<keyword evidence="2" id="KW-1185">Reference proteome</keyword>
<organism evidence="1 2">
    <name type="scientific">Mesorhizobium australicum</name>
    <dbReference type="NCBI Taxonomy" id="536018"/>
    <lineage>
        <taxon>Bacteria</taxon>
        <taxon>Pseudomonadati</taxon>
        <taxon>Pseudomonadota</taxon>
        <taxon>Alphaproteobacteria</taxon>
        <taxon>Hyphomicrobiales</taxon>
        <taxon>Phyllobacteriaceae</taxon>
        <taxon>Mesorhizobium</taxon>
    </lineage>
</organism>
<gene>
    <name evidence="1" type="ORF">NKI81_01735</name>
</gene>
<dbReference type="Proteomes" id="UP001480082">
    <property type="component" value="Unassembled WGS sequence"/>
</dbReference>
<protein>
    <submittedName>
        <fullName evidence="1">Uncharacterized protein</fullName>
    </submittedName>
</protein>
<comment type="caution">
    <text evidence="1">The sequence shown here is derived from an EMBL/GenBank/DDBJ whole genome shotgun (WGS) entry which is preliminary data.</text>
</comment>
<dbReference type="EMBL" id="JAMYRI010000001">
    <property type="protein sequence ID" value="MER9282687.1"/>
    <property type="molecule type" value="Genomic_DNA"/>
</dbReference>
<proteinExistence type="predicted"/>
<evidence type="ECO:0000313" key="2">
    <source>
        <dbReference type="Proteomes" id="UP001480082"/>
    </source>
</evidence>
<sequence length="74" mass="7984">MIRHYRALWESHGVDAANIKGDAEAVTADFIQSGRQNNELATFPAEADGISLGSLACQIQYLPYPDVASSSQDT</sequence>
<reference evidence="1 2" key="1">
    <citation type="journal article" date="2024" name="Proc. Natl. Acad. Sci. U.S.A.">
        <title>The evolutionary genomics of adaptation to stress in wild rhizobium bacteria.</title>
        <authorList>
            <person name="Kehlet-Delgado H."/>
            <person name="Montoya A.P."/>
            <person name="Jensen K.T."/>
            <person name="Wendlandt C.E."/>
            <person name="Dexheimer C."/>
            <person name="Roberts M."/>
            <person name="Torres Martinez L."/>
            <person name="Friesen M.L."/>
            <person name="Griffitts J.S."/>
            <person name="Porter S.S."/>
        </authorList>
    </citation>
    <scope>NUCLEOTIDE SEQUENCE [LARGE SCALE GENOMIC DNA]</scope>
    <source>
        <strain evidence="1 2">M0468</strain>
    </source>
</reference>
<evidence type="ECO:0000313" key="1">
    <source>
        <dbReference type="EMBL" id="MER9282687.1"/>
    </source>
</evidence>
<name>A0ACC6SSJ2_9HYPH</name>
<accession>A0ACC6SSJ2</accession>